<sequence>MEERRQSWRAGSRSEVEPGDGEESGSYRSNWLGEPSEATTPDPGEPERELPLEEVAGERPSKTLAPEEALLEPEQGCRLTITEPYPDTPVPRGRQRRRRRRLQELAKPKTDWQVVRDRPGRCCEGFVWISPCRNSLHFCLYWPSVYWTERFLEDTTLTITLPAVSRRVEELARPRRFYLEYLNSCRASPIWPVPRATLECRPSSRLKELATPRVRHNIWSINMSEVSRVSRAAQTAVPSARILQLAKPRPPATLPAEWDPMPKPKPHVSDYNRLLQLAMPKVLSEKCVPDRSPRWEVLDVTKKAVATPRIISLAQPRIRKGFNEDYNPYYISPASLVAQASPRLYELATPKSITKKV</sequence>
<dbReference type="PANTHER" id="PTHR15901">
    <property type="entry name" value="TESTICULAR HAPLOID EXPRESSED GENE PROTEIN"/>
    <property type="match status" value="1"/>
</dbReference>
<evidence type="ECO:0000313" key="4">
    <source>
        <dbReference type="Proteomes" id="UP000005447"/>
    </source>
</evidence>
<dbReference type="FunCoup" id="H0VC56">
    <property type="interactions" value="238"/>
</dbReference>
<keyword evidence="1" id="KW-0677">Repeat</keyword>
<dbReference type="Proteomes" id="UP000005447">
    <property type="component" value="Unassembled WGS sequence"/>
</dbReference>
<dbReference type="EMBL" id="AAKN02055325">
    <property type="status" value="NOT_ANNOTATED_CDS"/>
    <property type="molecule type" value="Genomic_DNA"/>
</dbReference>
<evidence type="ECO:0000313" key="3">
    <source>
        <dbReference type="Ensembl" id="ENSCPOP00000007506.3"/>
    </source>
</evidence>
<proteinExistence type="predicted"/>
<dbReference type="InParanoid" id="H0VC56"/>
<feature type="region of interest" description="Disordered" evidence="2">
    <location>
        <begin position="1"/>
        <end position="98"/>
    </location>
</feature>
<dbReference type="OMA" id="YAWISPR"/>
<reference evidence="3" key="3">
    <citation type="submission" date="2025-09" db="UniProtKB">
        <authorList>
            <consortium name="Ensembl"/>
        </authorList>
    </citation>
    <scope>IDENTIFICATION</scope>
    <source>
        <strain evidence="3">2N</strain>
    </source>
</reference>
<dbReference type="InterPro" id="IPR006623">
    <property type="entry name" value="THEG"/>
</dbReference>
<keyword evidence="4" id="KW-1185">Reference proteome</keyword>
<dbReference type="Bgee" id="ENSCPOG00000008349">
    <property type="expression patterns" value="Expressed in testis and 3 other cell types or tissues"/>
</dbReference>
<feature type="compositionally biased region" description="Basic and acidic residues" evidence="2">
    <location>
        <begin position="1"/>
        <end position="16"/>
    </location>
</feature>
<reference evidence="3" key="2">
    <citation type="submission" date="2025-08" db="UniProtKB">
        <authorList>
            <consortium name="Ensembl"/>
        </authorList>
    </citation>
    <scope>IDENTIFICATION</scope>
    <source>
        <strain evidence="3">2N</strain>
    </source>
</reference>
<dbReference type="GeneTree" id="ENSGT00940000154630"/>
<dbReference type="VEuPathDB" id="HostDB:ENSCPOG00000008349"/>
<feature type="compositionally biased region" description="Basic and acidic residues" evidence="2">
    <location>
        <begin position="45"/>
        <end position="61"/>
    </location>
</feature>
<dbReference type="STRING" id="10141.ENSCPOP00000007506"/>
<evidence type="ECO:0000256" key="2">
    <source>
        <dbReference type="SAM" id="MobiDB-lite"/>
    </source>
</evidence>
<accession>H0VC56</accession>
<dbReference type="PANTHER" id="PTHR15901:SF16">
    <property type="entry name" value="TESTICULAR HAPLOID EXPRESSED GENE PROTEIN"/>
    <property type="match status" value="1"/>
</dbReference>
<dbReference type="GO" id="GO:0007283">
    <property type="term" value="P:spermatogenesis"/>
    <property type="evidence" value="ECO:0007669"/>
    <property type="project" value="Ensembl"/>
</dbReference>
<reference evidence="4" key="1">
    <citation type="journal article" date="2011" name="Nature">
        <title>A high-resolution map of human evolutionary constraint using 29 mammals.</title>
        <authorList>
            <person name="Lindblad-Toh K."/>
            <person name="Garber M."/>
            <person name="Zuk O."/>
            <person name="Lin M.F."/>
            <person name="Parker B.J."/>
            <person name="Washietl S."/>
            <person name="Kheradpour P."/>
            <person name="Ernst J."/>
            <person name="Jordan G."/>
            <person name="Mauceli E."/>
            <person name="Ward L.D."/>
            <person name="Lowe C.B."/>
            <person name="Holloway A.K."/>
            <person name="Clamp M."/>
            <person name="Gnerre S."/>
            <person name="Alfoldi J."/>
            <person name="Beal K."/>
            <person name="Chang J."/>
            <person name="Clawson H."/>
            <person name="Cuff J."/>
            <person name="Di Palma F."/>
            <person name="Fitzgerald S."/>
            <person name="Flicek P."/>
            <person name="Guttman M."/>
            <person name="Hubisz M.J."/>
            <person name="Jaffe D.B."/>
            <person name="Jungreis I."/>
            <person name="Kent W.J."/>
            <person name="Kostka D."/>
            <person name="Lara M."/>
            <person name="Martins A.L."/>
            <person name="Massingham T."/>
            <person name="Moltke I."/>
            <person name="Raney B.J."/>
            <person name="Rasmussen M.D."/>
            <person name="Robinson J."/>
            <person name="Stark A."/>
            <person name="Vilella A.J."/>
            <person name="Wen J."/>
            <person name="Xie X."/>
            <person name="Zody M.C."/>
            <person name="Baldwin J."/>
            <person name="Bloom T."/>
            <person name="Chin C.W."/>
            <person name="Heiman D."/>
            <person name="Nicol R."/>
            <person name="Nusbaum C."/>
            <person name="Young S."/>
            <person name="Wilkinson J."/>
            <person name="Worley K.C."/>
            <person name="Kovar C.L."/>
            <person name="Muzny D.M."/>
            <person name="Gibbs R.A."/>
            <person name="Cree A."/>
            <person name="Dihn H.H."/>
            <person name="Fowler G."/>
            <person name="Jhangiani S."/>
            <person name="Joshi V."/>
            <person name="Lee S."/>
            <person name="Lewis L.R."/>
            <person name="Nazareth L.V."/>
            <person name="Okwuonu G."/>
            <person name="Santibanez J."/>
            <person name="Warren W.C."/>
            <person name="Mardis E.R."/>
            <person name="Weinstock G.M."/>
            <person name="Wilson R.K."/>
            <person name="Delehaunty K."/>
            <person name="Dooling D."/>
            <person name="Fronik C."/>
            <person name="Fulton L."/>
            <person name="Fulton B."/>
            <person name="Graves T."/>
            <person name="Minx P."/>
            <person name="Sodergren E."/>
            <person name="Birney E."/>
            <person name="Margulies E.H."/>
            <person name="Herrero J."/>
            <person name="Green E.D."/>
            <person name="Haussler D."/>
            <person name="Siepel A."/>
            <person name="Goldman N."/>
            <person name="Pollard K.S."/>
            <person name="Pedersen J.S."/>
            <person name="Lander E.S."/>
            <person name="Kellis M."/>
        </authorList>
    </citation>
    <scope>NUCLEOTIDE SEQUENCE [LARGE SCALE GENOMIC DNA]</scope>
    <source>
        <strain evidence="4">2N</strain>
    </source>
</reference>
<gene>
    <name evidence="3" type="primary">SPMAP2</name>
</gene>
<dbReference type="SMART" id="SM00705">
    <property type="entry name" value="THEG"/>
    <property type="match status" value="7"/>
</dbReference>
<dbReference type="InterPro" id="IPR042401">
    <property type="entry name" value="SPMAP2-like"/>
</dbReference>
<feature type="compositionally biased region" description="Low complexity" evidence="2">
    <location>
        <begin position="64"/>
        <end position="74"/>
    </location>
</feature>
<protein>
    <submittedName>
        <fullName evidence="3">Sperm microtubule associated protein 2</fullName>
    </submittedName>
</protein>
<name>H0VC56_CAVPO</name>
<evidence type="ECO:0000256" key="1">
    <source>
        <dbReference type="ARBA" id="ARBA00022737"/>
    </source>
</evidence>
<dbReference type="Pfam" id="PF14912">
    <property type="entry name" value="THEG"/>
    <property type="match status" value="3"/>
</dbReference>
<organism evidence="3 4">
    <name type="scientific">Cavia porcellus</name>
    <name type="common">Guinea pig</name>
    <dbReference type="NCBI Taxonomy" id="10141"/>
    <lineage>
        <taxon>Eukaryota</taxon>
        <taxon>Metazoa</taxon>
        <taxon>Chordata</taxon>
        <taxon>Craniata</taxon>
        <taxon>Vertebrata</taxon>
        <taxon>Euteleostomi</taxon>
        <taxon>Mammalia</taxon>
        <taxon>Eutheria</taxon>
        <taxon>Euarchontoglires</taxon>
        <taxon>Glires</taxon>
        <taxon>Rodentia</taxon>
        <taxon>Hystricomorpha</taxon>
        <taxon>Caviidae</taxon>
        <taxon>Cavia</taxon>
    </lineage>
</organism>
<dbReference type="Ensembl" id="ENSCPOT00000008424.3">
    <property type="protein sequence ID" value="ENSCPOP00000007506.3"/>
    <property type="gene ID" value="ENSCPOG00000008349.4"/>
</dbReference>
<dbReference type="AlphaFoldDB" id="H0VC56"/>